<dbReference type="Pfam" id="PF00400">
    <property type="entry name" value="WD40"/>
    <property type="match status" value="2"/>
</dbReference>
<dbReference type="Pfam" id="PF16300">
    <property type="entry name" value="WD40_4"/>
    <property type="match status" value="1"/>
</dbReference>
<gene>
    <name evidence="8" type="ORF">P4O66_020736</name>
</gene>
<dbReference type="PANTHER" id="PTHR10856:SF2">
    <property type="entry name" value="CORONIN-2A"/>
    <property type="match status" value="1"/>
</dbReference>
<keyword evidence="9" id="KW-1185">Reference proteome</keyword>
<feature type="repeat" description="WD" evidence="3">
    <location>
        <begin position="127"/>
        <end position="169"/>
    </location>
</feature>
<dbReference type="SUPFAM" id="SSF50978">
    <property type="entry name" value="WD40 repeat-like"/>
    <property type="match status" value="1"/>
</dbReference>
<dbReference type="Proteomes" id="UP001239994">
    <property type="component" value="Unassembled WGS sequence"/>
</dbReference>
<comment type="similarity">
    <text evidence="4">Belongs to the WD repeat coronin family.</text>
</comment>
<feature type="non-terminal residue" evidence="8">
    <location>
        <position position="1"/>
    </location>
</feature>
<keyword evidence="5" id="KW-0175">Coiled coil</keyword>
<protein>
    <recommendedName>
        <fullName evidence="4">Coronin</fullName>
    </recommendedName>
</protein>
<dbReference type="InterPro" id="IPR019775">
    <property type="entry name" value="WD40_repeat_CS"/>
</dbReference>
<feature type="repeat" description="WD" evidence="3">
    <location>
        <begin position="77"/>
        <end position="111"/>
    </location>
</feature>
<evidence type="ECO:0000259" key="7">
    <source>
        <dbReference type="SMART" id="SM01166"/>
    </source>
</evidence>
<evidence type="ECO:0000256" key="6">
    <source>
        <dbReference type="SAM" id="MobiDB-lite"/>
    </source>
</evidence>
<dbReference type="PROSITE" id="PS50082">
    <property type="entry name" value="WD_REPEATS_2"/>
    <property type="match status" value="3"/>
</dbReference>
<name>A0AAD8ZQY2_9TELE</name>
<keyword evidence="1 3" id="KW-0853">WD repeat</keyword>
<evidence type="ECO:0000256" key="1">
    <source>
        <dbReference type="ARBA" id="ARBA00022574"/>
    </source>
</evidence>
<dbReference type="Gene3D" id="2.130.10.10">
    <property type="entry name" value="YVTN repeat-like/Quinoprotein amine dehydrogenase"/>
    <property type="match status" value="1"/>
</dbReference>
<dbReference type="PANTHER" id="PTHR10856">
    <property type="entry name" value="CORONIN"/>
    <property type="match status" value="1"/>
</dbReference>
<dbReference type="GO" id="GO:0051015">
    <property type="term" value="F:actin filament binding"/>
    <property type="evidence" value="ECO:0007669"/>
    <property type="project" value="TreeGrafter"/>
</dbReference>
<feature type="domain" description="DUF1899" evidence="7">
    <location>
        <begin position="5"/>
        <end position="68"/>
    </location>
</feature>
<feature type="repeat" description="WD" evidence="3">
    <location>
        <begin position="175"/>
        <end position="216"/>
    </location>
</feature>
<dbReference type="InterPro" id="IPR001680">
    <property type="entry name" value="WD40_rpt"/>
</dbReference>
<dbReference type="Pfam" id="PF08953">
    <property type="entry name" value="DUF1899"/>
    <property type="match status" value="1"/>
</dbReference>
<dbReference type="AlphaFoldDB" id="A0AAD8ZQY2"/>
<evidence type="ECO:0000256" key="2">
    <source>
        <dbReference type="ARBA" id="ARBA00022737"/>
    </source>
</evidence>
<dbReference type="InterPro" id="IPR015505">
    <property type="entry name" value="Coronin"/>
</dbReference>
<proteinExistence type="inferred from homology"/>
<dbReference type="SMART" id="SM01166">
    <property type="entry name" value="DUF1899"/>
    <property type="match status" value="1"/>
</dbReference>
<dbReference type="SMART" id="SM01167">
    <property type="entry name" value="DUF1900"/>
    <property type="match status" value="2"/>
</dbReference>
<dbReference type="SMART" id="SM00320">
    <property type="entry name" value="WD40"/>
    <property type="match status" value="3"/>
</dbReference>
<organism evidence="8 9">
    <name type="scientific">Electrophorus voltai</name>
    <dbReference type="NCBI Taxonomy" id="2609070"/>
    <lineage>
        <taxon>Eukaryota</taxon>
        <taxon>Metazoa</taxon>
        <taxon>Chordata</taxon>
        <taxon>Craniata</taxon>
        <taxon>Vertebrata</taxon>
        <taxon>Euteleostomi</taxon>
        <taxon>Actinopterygii</taxon>
        <taxon>Neopterygii</taxon>
        <taxon>Teleostei</taxon>
        <taxon>Ostariophysi</taxon>
        <taxon>Gymnotiformes</taxon>
        <taxon>Gymnotoidei</taxon>
        <taxon>Gymnotidae</taxon>
        <taxon>Electrophorus</taxon>
    </lineage>
</organism>
<feature type="coiled-coil region" evidence="5">
    <location>
        <begin position="653"/>
        <end position="680"/>
    </location>
</feature>
<feature type="region of interest" description="Disordered" evidence="6">
    <location>
        <begin position="602"/>
        <end position="623"/>
    </location>
</feature>
<evidence type="ECO:0000313" key="8">
    <source>
        <dbReference type="EMBL" id="KAK1803529.1"/>
    </source>
</evidence>
<dbReference type="InterPro" id="IPR015048">
    <property type="entry name" value="DUF1899"/>
</dbReference>
<evidence type="ECO:0000256" key="4">
    <source>
        <dbReference type="RuleBase" id="RU280818"/>
    </source>
</evidence>
<dbReference type="InterPro" id="IPR015943">
    <property type="entry name" value="WD40/YVTN_repeat-like_dom_sf"/>
</dbReference>
<reference evidence="8" key="1">
    <citation type="submission" date="2023-03" db="EMBL/GenBank/DDBJ databases">
        <title>Electrophorus voltai genome.</title>
        <authorList>
            <person name="Bian C."/>
        </authorList>
    </citation>
    <scope>NUCLEOTIDE SEQUENCE</scope>
    <source>
        <strain evidence="8">CB-2022</strain>
        <tissue evidence="8">Muscle</tissue>
    </source>
</reference>
<evidence type="ECO:0000256" key="5">
    <source>
        <dbReference type="SAM" id="Coils"/>
    </source>
</evidence>
<dbReference type="PROSITE" id="PS00678">
    <property type="entry name" value="WD_REPEATS_1"/>
    <property type="match status" value="1"/>
</dbReference>
<dbReference type="EMBL" id="JAROKS010000005">
    <property type="protein sequence ID" value="KAK1803529.1"/>
    <property type="molecule type" value="Genomic_DNA"/>
</dbReference>
<comment type="caution">
    <text evidence="8">The sequence shown here is derived from an EMBL/GenBank/DDBJ whole genome shotgun (WGS) entry which is preliminary data.</text>
</comment>
<keyword evidence="2 4" id="KW-0677">Repeat</keyword>
<accession>A0AAD8ZQY2</accession>
<sequence length="682" mass="76704">SWHPPYHSSKFRHVYGRVASREQSYNGLQITGGVQDSHCCAVNPQFIAVVTESTGGGAFIVIPVRQTGRVDPHHARVCGHQARVLDVKWDPFNDQRIASCSEDCTVKVWDIPKNGLKENIIFPRKELIGHARWVGLIEWHPTAKDVLLSSAYDYQVCVWRLDTVTAVAKTPVCVIRSHTDLVLSVSFSEDGSRLATTCRDRNVRVLDPRTGHLLQGSYNQSHKAWKVLFLTNLNLLLTTGTSLWNQRQYALWDPEDLSKPLLEEDLDGGCGVVFPFYDPDTHMLYLAGKGDGNIRYYEVSAEKPYIHFLAEHRSLLPQRGMGVMPKRGVDTKSCEVFRFYRLVPVKDLLEPLSFLVPRKVNHTASQRLSSQRCIVSASLVSASQCRSVSASHHLSVSVSQRLILSVSRLSVAASHSQRLSSVSQHLILSFSRLCRIISASLVCVSASHSQRLVSVSQRLILSASRLSVAASHSQRLSSQCRSISFSVSLILSISSDGFQEDIYPMTAGGEAAMTAQEWLMGQNRGPILMSLKPGSKIQNPYPAPVEAAGPDHSANSQNLQNLHEPGRLFPQEEMANQDKEYELANQHVEYDISDLSGWQEDETQGYGVSNTHTPDSVWPHRHGEQTWPESDAYTLPVAEKEMWQLFYMQREEIRSLRQQLDQRDNRIQQLELEIKNMHNQHN</sequence>
<dbReference type="InterPro" id="IPR036322">
    <property type="entry name" value="WD40_repeat_dom_sf"/>
</dbReference>
<dbReference type="PROSITE" id="PS50294">
    <property type="entry name" value="WD_REPEATS_REGION"/>
    <property type="match status" value="2"/>
</dbReference>
<feature type="non-terminal residue" evidence="8">
    <location>
        <position position="682"/>
    </location>
</feature>
<evidence type="ECO:0000256" key="3">
    <source>
        <dbReference type="PROSITE-ProRule" id="PRU00221"/>
    </source>
</evidence>
<evidence type="ECO:0000313" key="9">
    <source>
        <dbReference type="Proteomes" id="UP001239994"/>
    </source>
</evidence>